<dbReference type="OrthoDB" id="9803035at2"/>
<evidence type="ECO:0000256" key="3">
    <source>
        <dbReference type="SAM" id="Phobius"/>
    </source>
</evidence>
<keyword evidence="3" id="KW-1133">Transmembrane helix</keyword>
<proteinExistence type="predicted"/>
<dbReference type="KEGG" id="cyn:Cyan7425_3839"/>
<dbReference type="SMART" id="SM00563">
    <property type="entry name" value="PlsC"/>
    <property type="match status" value="1"/>
</dbReference>
<dbReference type="GO" id="GO:0006654">
    <property type="term" value="P:phosphatidic acid biosynthetic process"/>
    <property type="evidence" value="ECO:0007669"/>
    <property type="project" value="TreeGrafter"/>
</dbReference>
<keyword evidence="2 5" id="KW-0012">Acyltransferase</keyword>
<organism evidence="5">
    <name type="scientific">Cyanothece sp. (strain PCC 7425 / ATCC 29141)</name>
    <dbReference type="NCBI Taxonomy" id="395961"/>
    <lineage>
        <taxon>Bacteria</taxon>
        <taxon>Bacillati</taxon>
        <taxon>Cyanobacteriota</taxon>
        <taxon>Cyanophyceae</taxon>
        <taxon>Gomontiellales</taxon>
        <taxon>Cyanothecaceae</taxon>
        <taxon>Cyanothece</taxon>
    </lineage>
</organism>
<dbReference type="InterPro" id="IPR002123">
    <property type="entry name" value="Plipid/glycerol_acylTrfase"/>
</dbReference>
<feature type="domain" description="Phospholipid/glycerol acyltransferase" evidence="4">
    <location>
        <begin position="38"/>
        <end position="159"/>
    </location>
</feature>
<feature type="transmembrane region" description="Helical" evidence="3">
    <location>
        <begin position="6"/>
        <end position="26"/>
    </location>
</feature>
<dbReference type="PANTHER" id="PTHR10434:SF11">
    <property type="entry name" value="1-ACYL-SN-GLYCEROL-3-PHOSPHATE ACYLTRANSFERASE"/>
    <property type="match status" value="1"/>
</dbReference>
<dbReference type="STRING" id="395961.Cyan7425_3839"/>
<dbReference type="SUPFAM" id="SSF69593">
    <property type="entry name" value="Glycerol-3-phosphate (1)-acyltransferase"/>
    <property type="match status" value="1"/>
</dbReference>
<dbReference type="PANTHER" id="PTHR10434">
    <property type="entry name" value="1-ACYL-SN-GLYCEROL-3-PHOSPHATE ACYLTRANSFERASE"/>
    <property type="match status" value="1"/>
</dbReference>
<protein>
    <submittedName>
        <fullName evidence="5">Phospholipid/glycerol acyltransferase</fullName>
    </submittedName>
</protein>
<evidence type="ECO:0000256" key="2">
    <source>
        <dbReference type="ARBA" id="ARBA00023315"/>
    </source>
</evidence>
<keyword evidence="1 5" id="KW-0808">Transferase</keyword>
<dbReference type="EMBL" id="CP001344">
    <property type="protein sequence ID" value="ACL46157.1"/>
    <property type="molecule type" value="Genomic_DNA"/>
</dbReference>
<evidence type="ECO:0000256" key="1">
    <source>
        <dbReference type="ARBA" id="ARBA00022679"/>
    </source>
</evidence>
<reference evidence="5" key="1">
    <citation type="submission" date="2009-01" db="EMBL/GenBank/DDBJ databases">
        <title>Complete sequence of chromosome Cyanothece sp. PCC 7425.</title>
        <authorList>
            <consortium name="US DOE Joint Genome Institute"/>
            <person name="Lucas S."/>
            <person name="Copeland A."/>
            <person name="Lapidus A."/>
            <person name="Glavina del Rio T."/>
            <person name="Dalin E."/>
            <person name="Tice H."/>
            <person name="Bruce D."/>
            <person name="Goodwin L."/>
            <person name="Pitluck S."/>
            <person name="Sims D."/>
            <person name="Meineke L."/>
            <person name="Brettin T."/>
            <person name="Detter J.C."/>
            <person name="Han C."/>
            <person name="Larimer F."/>
            <person name="Land M."/>
            <person name="Hauser L."/>
            <person name="Kyrpides N."/>
            <person name="Ovchinnikova G."/>
            <person name="Liberton M."/>
            <person name="Stoeckel J."/>
            <person name="Banerjee A."/>
            <person name="Singh A."/>
            <person name="Page L."/>
            <person name="Sato H."/>
            <person name="Zhao L."/>
            <person name="Sherman L."/>
            <person name="Pakrasi H."/>
            <person name="Richardson P."/>
        </authorList>
    </citation>
    <scope>NUCLEOTIDE SEQUENCE</scope>
    <source>
        <strain evidence="5">PCC 7425</strain>
    </source>
</reference>
<dbReference type="HOGENOM" id="CLU_027938_8_0_3"/>
<evidence type="ECO:0000313" key="5">
    <source>
        <dbReference type="EMBL" id="ACL46157.1"/>
    </source>
</evidence>
<keyword evidence="3" id="KW-0812">Transmembrane</keyword>
<dbReference type="CDD" id="cd07989">
    <property type="entry name" value="LPLAT_AGPAT-like"/>
    <property type="match status" value="1"/>
</dbReference>
<sequence>MVKLLRLLFFLLIVRLVVLIILGLRIRHKERLPVKGPAILVANHNSHLDTLVLMSLFPLHLLPFLQPVAAADYFLANPYLAWFALHIIGIIPVERQEISRTKDPLAVCATALAQGQMLIFYPEGSRGEPEQLSKFKSGIVLLAKSFPSVPIYPIFLHGLGKSLPRGSFLLVPFFCDVFIGEPIYWTGERRGFMDLLNHRMESLAAEENLPAWE</sequence>
<accession>B8HUF5</accession>
<dbReference type="eggNOG" id="COG0204">
    <property type="taxonomic scope" value="Bacteria"/>
</dbReference>
<keyword evidence="3" id="KW-0472">Membrane</keyword>
<dbReference type="AlphaFoldDB" id="B8HUF5"/>
<evidence type="ECO:0000259" key="4">
    <source>
        <dbReference type="SMART" id="SM00563"/>
    </source>
</evidence>
<name>B8HUF5_CYAP4</name>
<gene>
    <name evidence="5" type="ordered locus">Cyan7425_3839</name>
</gene>
<dbReference type="Pfam" id="PF01553">
    <property type="entry name" value="Acyltransferase"/>
    <property type="match status" value="1"/>
</dbReference>
<dbReference type="GO" id="GO:0003841">
    <property type="term" value="F:1-acylglycerol-3-phosphate O-acyltransferase activity"/>
    <property type="evidence" value="ECO:0007669"/>
    <property type="project" value="TreeGrafter"/>
</dbReference>